<keyword evidence="1" id="KW-1133">Transmembrane helix</keyword>
<feature type="transmembrane region" description="Helical" evidence="1">
    <location>
        <begin position="6"/>
        <end position="29"/>
    </location>
</feature>
<name>A0A3B0T998_9ZZZZ</name>
<organism evidence="2">
    <name type="scientific">hydrothermal vent metagenome</name>
    <dbReference type="NCBI Taxonomy" id="652676"/>
    <lineage>
        <taxon>unclassified sequences</taxon>
        <taxon>metagenomes</taxon>
        <taxon>ecological metagenomes</taxon>
    </lineage>
</organism>
<accession>A0A3B0T998</accession>
<keyword evidence="1" id="KW-0812">Transmembrane</keyword>
<keyword evidence="1" id="KW-0472">Membrane</keyword>
<gene>
    <name evidence="2" type="ORF">MNBD_BACTEROID05-692</name>
</gene>
<feature type="non-terminal residue" evidence="2">
    <location>
        <position position="1"/>
    </location>
</feature>
<reference evidence="2" key="1">
    <citation type="submission" date="2018-06" db="EMBL/GenBank/DDBJ databases">
        <authorList>
            <person name="Zhirakovskaya E."/>
        </authorList>
    </citation>
    <scope>NUCLEOTIDE SEQUENCE</scope>
</reference>
<evidence type="ECO:0000256" key="1">
    <source>
        <dbReference type="SAM" id="Phobius"/>
    </source>
</evidence>
<dbReference type="InterPro" id="IPR049823">
    <property type="entry name" value="XrtH_assoc"/>
</dbReference>
<evidence type="ECO:0000313" key="2">
    <source>
        <dbReference type="EMBL" id="VAW15271.1"/>
    </source>
</evidence>
<dbReference type="AlphaFoldDB" id="A0A3B0T998"/>
<protein>
    <submittedName>
        <fullName evidence="2">Uncharacterized protein</fullName>
    </submittedName>
</protein>
<proteinExistence type="predicted"/>
<dbReference type="NCBIfam" id="NF041730">
    <property type="entry name" value="XrtH_assoc"/>
    <property type="match status" value="1"/>
</dbReference>
<sequence length="65" mass="7505">GLDINVVALMYQMSYLIFPAVLPIAYWIIMNNKFIGEITGLNNNMDRNFVKQQLSENTHNKNKDS</sequence>
<dbReference type="EMBL" id="UOEN01000260">
    <property type="protein sequence ID" value="VAW15271.1"/>
    <property type="molecule type" value="Genomic_DNA"/>
</dbReference>